<keyword evidence="4 7" id="KW-0067">ATP-binding</keyword>
<comment type="subcellular location">
    <subcellularLocation>
        <location evidence="7">Cytoplasm</location>
    </subcellularLocation>
</comment>
<dbReference type="HAMAP" id="MF_00022">
    <property type="entry name" value="Glu_tRNA_synth_type1"/>
    <property type="match status" value="1"/>
</dbReference>
<feature type="short sequence motif" description="'KMSKS' region" evidence="7">
    <location>
        <begin position="252"/>
        <end position="256"/>
    </location>
</feature>
<dbReference type="GO" id="GO:0000049">
    <property type="term" value="F:tRNA binding"/>
    <property type="evidence" value="ECO:0007669"/>
    <property type="project" value="InterPro"/>
</dbReference>
<name>A0A537L4A1_9BACT</name>
<feature type="domain" description="Glutamyl/glutaminyl-tRNA synthetase class Ib catalytic" evidence="9">
    <location>
        <begin position="3"/>
        <end position="321"/>
    </location>
</feature>
<dbReference type="Gene3D" id="3.40.50.620">
    <property type="entry name" value="HUPs"/>
    <property type="match status" value="1"/>
</dbReference>
<dbReference type="InterPro" id="IPR020058">
    <property type="entry name" value="Glu/Gln-tRNA-synth_Ib_cat-dom"/>
</dbReference>
<comment type="caution">
    <text evidence="11">The sequence shown here is derived from an EMBL/GenBank/DDBJ whole genome shotgun (WGS) entry which is preliminary data.</text>
</comment>
<evidence type="ECO:0000313" key="11">
    <source>
        <dbReference type="EMBL" id="TMJ02850.1"/>
    </source>
</evidence>
<dbReference type="InterPro" id="IPR004527">
    <property type="entry name" value="Glu-tRNA-ligase_bac/mito"/>
</dbReference>
<dbReference type="Pfam" id="PF00749">
    <property type="entry name" value="tRNA-synt_1c"/>
    <property type="match status" value="1"/>
</dbReference>
<dbReference type="InterPro" id="IPR001412">
    <property type="entry name" value="aa-tRNA-synth_I_CS"/>
</dbReference>
<evidence type="ECO:0000256" key="2">
    <source>
        <dbReference type="ARBA" id="ARBA00022598"/>
    </source>
</evidence>
<proteinExistence type="inferred from homology"/>
<comment type="similarity">
    <text evidence="1 7">Belongs to the class-I aminoacyl-tRNA synthetase family. Glutamate--tRNA ligase type 1 subfamily.</text>
</comment>
<protein>
    <recommendedName>
        <fullName evidence="7">Glutamate--tRNA ligase</fullName>
        <ecNumber evidence="7">6.1.1.17</ecNumber>
    </recommendedName>
    <alternativeName>
        <fullName evidence="7">Glutamyl-tRNA synthetase</fullName>
        <shortName evidence="7">GluRS</shortName>
    </alternativeName>
</protein>
<dbReference type="SUPFAM" id="SSF52374">
    <property type="entry name" value="Nucleotidylyl transferase"/>
    <property type="match status" value="1"/>
</dbReference>
<evidence type="ECO:0000256" key="4">
    <source>
        <dbReference type="ARBA" id="ARBA00022840"/>
    </source>
</evidence>
<keyword evidence="7" id="KW-0963">Cytoplasm</keyword>
<evidence type="ECO:0000256" key="3">
    <source>
        <dbReference type="ARBA" id="ARBA00022741"/>
    </source>
</evidence>
<gene>
    <name evidence="7" type="primary">gltX</name>
    <name evidence="11" type="ORF">E6G99_11860</name>
</gene>
<dbReference type="GO" id="GO:0008270">
    <property type="term" value="F:zinc ion binding"/>
    <property type="evidence" value="ECO:0007669"/>
    <property type="project" value="InterPro"/>
</dbReference>
<evidence type="ECO:0000256" key="5">
    <source>
        <dbReference type="ARBA" id="ARBA00022917"/>
    </source>
</evidence>
<evidence type="ECO:0000259" key="9">
    <source>
        <dbReference type="Pfam" id="PF00749"/>
    </source>
</evidence>
<dbReference type="FunFam" id="3.40.50.620:FF:000045">
    <property type="entry name" value="Glutamate--tRNA ligase, mitochondrial"/>
    <property type="match status" value="1"/>
</dbReference>
<dbReference type="PRINTS" id="PR00987">
    <property type="entry name" value="TRNASYNTHGLU"/>
</dbReference>
<sequence>MQKVRTRYAPSPTGYLHIGGAWMAFFNWLFARSQTGAFILRIEDTDRTRSTEEYERAILEDFHWLGLDWEEGPDVGGPAGPYRQTERSHLYRQYAQTLLDRGAAYHCYCTPEELEAERQRARAAKQPYRYSGRCRNLTPEQRAEFERQGRRPTIRLRIHDDGETIVVNDLVRGRVEFDPEHLDDHIIVRSDGSPLYNFANVVDDHTMAITHVIRGIEHLSNTPKQWIMYQALGWEPPQVAHLSNILGTDHKKLSKRTGDTAVRDYKRAGFLPEALLNFFALMAWYPEESREIFSVRELIERFRLKDLGKASPVFDMAKLTWMNGVYMRELLQRDPGRVVDACLEPLRHAGLLDGQVTAQTHAYIRRVVEVLGDRIKVGRDILTYGDFFFTDAVTYEPDAVKKYFSQKTAATMLAQLRDRVAKVDRLDAAAVETIIRTMASELRIESREIIHPARLALTGKTAGPGLFELTALLGRDRVVQRLDSAVEWIRRLPDSRGV</sequence>
<comment type="catalytic activity">
    <reaction evidence="7">
        <text>tRNA(Glu) + L-glutamate + ATP = L-glutamyl-tRNA(Glu) + AMP + diphosphate</text>
        <dbReference type="Rhea" id="RHEA:23540"/>
        <dbReference type="Rhea" id="RHEA-COMP:9663"/>
        <dbReference type="Rhea" id="RHEA-COMP:9680"/>
        <dbReference type="ChEBI" id="CHEBI:29985"/>
        <dbReference type="ChEBI" id="CHEBI:30616"/>
        <dbReference type="ChEBI" id="CHEBI:33019"/>
        <dbReference type="ChEBI" id="CHEBI:78442"/>
        <dbReference type="ChEBI" id="CHEBI:78520"/>
        <dbReference type="ChEBI" id="CHEBI:456215"/>
        <dbReference type="EC" id="6.1.1.17"/>
    </reaction>
</comment>
<feature type="domain" description="Aminoacyl-tRNA synthetase class I anticodon-binding" evidence="10">
    <location>
        <begin position="357"/>
        <end position="485"/>
    </location>
</feature>
<evidence type="ECO:0000256" key="7">
    <source>
        <dbReference type="HAMAP-Rule" id="MF_00022"/>
    </source>
</evidence>
<dbReference type="EMBL" id="VBAJ01000292">
    <property type="protein sequence ID" value="TMJ02850.1"/>
    <property type="molecule type" value="Genomic_DNA"/>
</dbReference>
<comment type="subunit">
    <text evidence="7">Monomer.</text>
</comment>
<keyword evidence="8" id="KW-0812">Transmembrane</keyword>
<dbReference type="Pfam" id="PF19269">
    <property type="entry name" value="Anticodon_2"/>
    <property type="match status" value="1"/>
</dbReference>
<dbReference type="CDD" id="cd00808">
    <property type="entry name" value="GluRS_core"/>
    <property type="match status" value="1"/>
</dbReference>
<evidence type="ECO:0000313" key="12">
    <source>
        <dbReference type="Proteomes" id="UP000318661"/>
    </source>
</evidence>
<dbReference type="NCBIfam" id="TIGR00464">
    <property type="entry name" value="gltX_bact"/>
    <property type="match status" value="1"/>
</dbReference>
<keyword evidence="5 7" id="KW-0648">Protein biosynthesis</keyword>
<keyword evidence="2 7" id="KW-0436">Ligase</keyword>
<dbReference type="InterPro" id="IPR000924">
    <property type="entry name" value="Glu/Gln-tRNA-synth"/>
</dbReference>
<feature type="short sequence motif" description="'HIGH' region" evidence="7">
    <location>
        <begin position="10"/>
        <end position="20"/>
    </location>
</feature>
<dbReference type="InterPro" id="IPR014729">
    <property type="entry name" value="Rossmann-like_a/b/a_fold"/>
</dbReference>
<evidence type="ECO:0000256" key="6">
    <source>
        <dbReference type="ARBA" id="ARBA00023146"/>
    </source>
</evidence>
<feature type="binding site" evidence="7">
    <location>
        <position position="255"/>
    </location>
    <ligand>
        <name>ATP</name>
        <dbReference type="ChEBI" id="CHEBI:30616"/>
    </ligand>
</feature>
<evidence type="ECO:0000256" key="8">
    <source>
        <dbReference type="SAM" id="Phobius"/>
    </source>
</evidence>
<dbReference type="SUPFAM" id="SSF48163">
    <property type="entry name" value="An anticodon-binding domain of class I aminoacyl-tRNA synthetases"/>
    <property type="match status" value="1"/>
</dbReference>
<dbReference type="GO" id="GO:0005524">
    <property type="term" value="F:ATP binding"/>
    <property type="evidence" value="ECO:0007669"/>
    <property type="project" value="UniProtKB-UniRule"/>
</dbReference>
<accession>A0A537L4A1</accession>
<organism evidence="11 12">
    <name type="scientific">Candidatus Segetimicrobium genomatis</name>
    <dbReference type="NCBI Taxonomy" id="2569760"/>
    <lineage>
        <taxon>Bacteria</taxon>
        <taxon>Bacillati</taxon>
        <taxon>Candidatus Sysuimicrobiota</taxon>
        <taxon>Candidatus Sysuimicrobiia</taxon>
        <taxon>Candidatus Sysuimicrobiales</taxon>
        <taxon>Candidatus Segetimicrobiaceae</taxon>
        <taxon>Candidatus Segetimicrobium</taxon>
    </lineage>
</organism>
<dbReference type="Proteomes" id="UP000318661">
    <property type="component" value="Unassembled WGS sequence"/>
</dbReference>
<dbReference type="PROSITE" id="PS00178">
    <property type="entry name" value="AA_TRNA_LIGASE_I"/>
    <property type="match status" value="1"/>
</dbReference>
<dbReference type="GO" id="GO:0006424">
    <property type="term" value="P:glutamyl-tRNA aminoacylation"/>
    <property type="evidence" value="ECO:0007669"/>
    <property type="project" value="UniProtKB-UniRule"/>
</dbReference>
<dbReference type="InterPro" id="IPR020751">
    <property type="entry name" value="aa-tRNA-synth_I_codon-bd_sub2"/>
</dbReference>
<keyword evidence="8" id="KW-0472">Membrane</keyword>
<dbReference type="PANTHER" id="PTHR43311">
    <property type="entry name" value="GLUTAMATE--TRNA LIGASE"/>
    <property type="match status" value="1"/>
</dbReference>
<dbReference type="PANTHER" id="PTHR43311:SF2">
    <property type="entry name" value="GLUTAMATE--TRNA LIGASE, MITOCHONDRIAL-RELATED"/>
    <property type="match status" value="1"/>
</dbReference>
<dbReference type="GO" id="GO:0005829">
    <property type="term" value="C:cytosol"/>
    <property type="evidence" value="ECO:0007669"/>
    <property type="project" value="TreeGrafter"/>
</dbReference>
<dbReference type="InterPro" id="IPR045462">
    <property type="entry name" value="aa-tRNA-synth_I_cd-bd"/>
</dbReference>
<dbReference type="EC" id="6.1.1.17" evidence="7"/>
<feature type="transmembrane region" description="Helical" evidence="8">
    <location>
        <begin position="12"/>
        <end position="31"/>
    </location>
</feature>
<dbReference type="InterPro" id="IPR049940">
    <property type="entry name" value="GluQ/Sye"/>
</dbReference>
<dbReference type="InterPro" id="IPR033910">
    <property type="entry name" value="GluRS_core"/>
</dbReference>
<dbReference type="InterPro" id="IPR008925">
    <property type="entry name" value="aa_tRNA-synth_I_cd-bd_sf"/>
</dbReference>
<keyword evidence="8" id="KW-1133">Transmembrane helix</keyword>
<comment type="caution">
    <text evidence="7">Lacks conserved residue(s) required for the propagation of feature annotation.</text>
</comment>
<dbReference type="Gene3D" id="1.10.10.350">
    <property type="match status" value="1"/>
</dbReference>
<evidence type="ECO:0000259" key="10">
    <source>
        <dbReference type="Pfam" id="PF19269"/>
    </source>
</evidence>
<comment type="function">
    <text evidence="7">Catalyzes the attachment of glutamate to tRNA(Glu) in a two-step reaction: glutamate is first activated by ATP to form Glu-AMP and then transferred to the acceptor end of tRNA(Glu).</text>
</comment>
<evidence type="ECO:0000256" key="1">
    <source>
        <dbReference type="ARBA" id="ARBA00007894"/>
    </source>
</evidence>
<keyword evidence="6 7" id="KW-0030">Aminoacyl-tRNA synthetase</keyword>
<dbReference type="GO" id="GO:0004818">
    <property type="term" value="F:glutamate-tRNA ligase activity"/>
    <property type="evidence" value="ECO:0007669"/>
    <property type="project" value="UniProtKB-UniRule"/>
</dbReference>
<dbReference type="AlphaFoldDB" id="A0A537L4A1"/>
<keyword evidence="3 7" id="KW-0547">Nucleotide-binding</keyword>
<reference evidence="11 12" key="1">
    <citation type="journal article" date="2019" name="Nat. Microbiol.">
        <title>Mediterranean grassland soil C-N compound turnover is dependent on rainfall and depth, and is mediated by genomically divergent microorganisms.</title>
        <authorList>
            <person name="Diamond S."/>
            <person name="Andeer P.F."/>
            <person name="Li Z."/>
            <person name="Crits-Christoph A."/>
            <person name="Burstein D."/>
            <person name="Anantharaman K."/>
            <person name="Lane K.R."/>
            <person name="Thomas B.C."/>
            <person name="Pan C."/>
            <person name="Northen T.R."/>
            <person name="Banfield J.F."/>
        </authorList>
    </citation>
    <scope>NUCLEOTIDE SEQUENCE [LARGE SCALE GENOMIC DNA]</scope>
    <source>
        <strain evidence="11">NP_2</strain>
    </source>
</reference>